<dbReference type="PROSITE" id="PS50206">
    <property type="entry name" value="RHODANESE_3"/>
    <property type="match status" value="1"/>
</dbReference>
<name>A0ABU3P563_9BURK</name>
<dbReference type="InterPro" id="IPR036873">
    <property type="entry name" value="Rhodanese-like_dom_sf"/>
</dbReference>
<keyword evidence="2" id="KW-0548">Nucleotidyltransferase</keyword>
<dbReference type="RefSeq" id="WP_315649170.1">
    <property type="nucleotide sequence ID" value="NZ_JAVXZY010000001.1"/>
</dbReference>
<dbReference type="Pfam" id="PF00899">
    <property type="entry name" value="ThiF"/>
    <property type="match status" value="1"/>
</dbReference>
<proteinExistence type="predicted"/>
<evidence type="ECO:0000313" key="3">
    <source>
        <dbReference type="Proteomes" id="UP001246372"/>
    </source>
</evidence>
<gene>
    <name evidence="2" type="primary">moeB</name>
    <name evidence="2" type="ORF">RQP53_00340</name>
</gene>
<dbReference type="GO" id="GO:0016779">
    <property type="term" value="F:nucleotidyltransferase activity"/>
    <property type="evidence" value="ECO:0007669"/>
    <property type="project" value="UniProtKB-KW"/>
</dbReference>
<dbReference type="EMBL" id="JAVXZY010000001">
    <property type="protein sequence ID" value="MDT8997716.1"/>
    <property type="molecule type" value="Genomic_DNA"/>
</dbReference>
<dbReference type="NCBIfam" id="NF004281">
    <property type="entry name" value="PRK05690.1"/>
    <property type="match status" value="1"/>
</dbReference>
<dbReference type="InterPro" id="IPR035985">
    <property type="entry name" value="Ubiquitin-activating_enz"/>
</dbReference>
<accession>A0ABU3P563</accession>
<dbReference type="InterPro" id="IPR001763">
    <property type="entry name" value="Rhodanese-like_dom"/>
</dbReference>
<dbReference type="Proteomes" id="UP001246372">
    <property type="component" value="Unassembled WGS sequence"/>
</dbReference>
<feature type="domain" description="Rhodanese" evidence="1">
    <location>
        <begin position="286"/>
        <end position="374"/>
    </location>
</feature>
<dbReference type="PANTHER" id="PTHR10953">
    <property type="entry name" value="UBIQUITIN-ACTIVATING ENZYME E1"/>
    <property type="match status" value="1"/>
</dbReference>
<protein>
    <submittedName>
        <fullName evidence="2">Molybdopterin-synthase adenylyltransferase MoeB</fullName>
    </submittedName>
</protein>
<dbReference type="PANTHER" id="PTHR10953:SF102">
    <property type="entry name" value="ADENYLYLTRANSFERASE AND SULFURTRANSFERASE MOCS3"/>
    <property type="match status" value="1"/>
</dbReference>
<dbReference type="CDD" id="cd00757">
    <property type="entry name" value="ThiF_MoeB_HesA_family"/>
    <property type="match status" value="1"/>
</dbReference>
<keyword evidence="3" id="KW-1185">Reference proteome</keyword>
<comment type="caution">
    <text evidence="2">The sequence shown here is derived from an EMBL/GenBank/DDBJ whole genome shotgun (WGS) entry which is preliminary data.</text>
</comment>
<evidence type="ECO:0000313" key="2">
    <source>
        <dbReference type="EMBL" id="MDT8997716.1"/>
    </source>
</evidence>
<dbReference type="InterPro" id="IPR045886">
    <property type="entry name" value="ThiF/MoeB/HesA"/>
</dbReference>
<keyword evidence="2" id="KW-0808">Transferase</keyword>
<sequence>MMLSNTEIKRYSRHLIMPEIGRAGQEKLKAASVLCVGTGGLGSPLALYLAAAGVGRIGLVDADVVDVSNLQRQILHRSADVGRAKVESAKEKLLALNPEIEVQTHAEMLNADNAMALLSAYDIVADGSDNFATRYLTNDACVLLGKPNVHASVFRFEGQASVFDARHGPCYRCLYATPPNPGEVPNCAEGGVLGVLPGLLGVIQATEVLKLITGLGRPLIGRMMTVDALQMQTRELQLARDPDCPVCGSRASIKDLSQHRQQSLACEPAPVPEIAAMELKQLLDSAARPLMLLDVRDPAEWDICRIDGAKHIPLNLLPDRLDEVDPSADIIVYCLLGGRSRKAAAQLQQAGFKNVKSLSGGIRAWADAVDLAIPIY</sequence>
<organism evidence="2 3">
    <name type="scientific">Roseateles aquae</name>
    <dbReference type="NCBI Taxonomy" id="3077235"/>
    <lineage>
        <taxon>Bacteria</taxon>
        <taxon>Pseudomonadati</taxon>
        <taxon>Pseudomonadota</taxon>
        <taxon>Betaproteobacteria</taxon>
        <taxon>Burkholderiales</taxon>
        <taxon>Sphaerotilaceae</taxon>
        <taxon>Roseateles</taxon>
    </lineage>
</organism>
<dbReference type="Pfam" id="PF00581">
    <property type="entry name" value="Rhodanese"/>
    <property type="match status" value="1"/>
</dbReference>
<dbReference type="Gene3D" id="3.40.50.720">
    <property type="entry name" value="NAD(P)-binding Rossmann-like Domain"/>
    <property type="match status" value="1"/>
</dbReference>
<dbReference type="InterPro" id="IPR000594">
    <property type="entry name" value="ThiF_NAD_FAD-bd"/>
</dbReference>
<reference evidence="2" key="1">
    <citation type="submission" date="2023-09" db="EMBL/GenBank/DDBJ databases">
        <title>Paucibacter sp. APW11 Genome sequencing and assembly.</title>
        <authorList>
            <person name="Kim I."/>
        </authorList>
    </citation>
    <scope>NUCLEOTIDE SEQUENCE</scope>
    <source>
        <strain evidence="2">APW11</strain>
    </source>
</reference>
<evidence type="ECO:0000259" key="1">
    <source>
        <dbReference type="PROSITE" id="PS50206"/>
    </source>
</evidence>
<dbReference type="SUPFAM" id="SSF69572">
    <property type="entry name" value="Activating enzymes of the ubiquitin-like proteins"/>
    <property type="match status" value="1"/>
</dbReference>
<dbReference type="SMART" id="SM00450">
    <property type="entry name" value="RHOD"/>
    <property type="match status" value="1"/>
</dbReference>
<dbReference type="Gene3D" id="3.40.250.10">
    <property type="entry name" value="Rhodanese-like domain"/>
    <property type="match status" value="1"/>
</dbReference>